<dbReference type="Pfam" id="PF07719">
    <property type="entry name" value="TPR_2"/>
    <property type="match status" value="1"/>
</dbReference>
<dbReference type="AlphaFoldDB" id="A0A9X4KLH4"/>
<protein>
    <submittedName>
        <fullName evidence="5">Imm51 family immunity protein</fullName>
    </submittedName>
</protein>
<evidence type="ECO:0000256" key="1">
    <source>
        <dbReference type="ARBA" id="ARBA00022737"/>
    </source>
</evidence>
<name>A0A9X4KLH4_9BACL</name>
<dbReference type="InterPro" id="IPR018958">
    <property type="entry name" value="Knr4/Smi1-like_dom"/>
</dbReference>
<comment type="caution">
    <text evidence="5">The sequence shown here is derived from an EMBL/GenBank/DDBJ whole genome shotgun (WGS) entry which is preliminary data.</text>
</comment>
<dbReference type="SMART" id="SM00028">
    <property type="entry name" value="TPR"/>
    <property type="match status" value="1"/>
</dbReference>
<dbReference type="PROSITE" id="PS50005">
    <property type="entry name" value="TPR"/>
    <property type="match status" value="1"/>
</dbReference>
<dbReference type="SMART" id="SM00860">
    <property type="entry name" value="SMI1_KNR4"/>
    <property type="match status" value="1"/>
</dbReference>
<dbReference type="Pfam" id="PF14568">
    <property type="entry name" value="SUKH_6"/>
    <property type="match status" value="1"/>
</dbReference>
<proteinExistence type="predicted"/>
<reference evidence="5 6" key="1">
    <citation type="submission" date="2022-10" db="EMBL/GenBank/DDBJ databases">
        <title>Comparative genomic analysis of Cohnella hashimotonis sp. nov., isolated from the International Space Station.</title>
        <authorList>
            <person name="Simpson A."/>
            <person name="Venkateswaran K."/>
        </authorList>
    </citation>
    <scope>NUCLEOTIDE SEQUENCE [LARGE SCALE GENOMIC DNA]</scope>
    <source>
        <strain evidence="5 6">DSM 18997</strain>
    </source>
</reference>
<dbReference type="InterPro" id="IPR011990">
    <property type="entry name" value="TPR-like_helical_dom_sf"/>
</dbReference>
<dbReference type="InterPro" id="IPR037883">
    <property type="entry name" value="Knr4/Smi1-like_sf"/>
</dbReference>
<feature type="domain" description="Knr4/Smi1-like" evidence="4">
    <location>
        <begin position="97"/>
        <end position="236"/>
    </location>
</feature>
<evidence type="ECO:0000259" key="4">
    <source>
        <dbReference type="SMART" id="SM00860"/>
    </source>
</evidence>
<accession>A0A9X4KLH4</accession>
<organism evidence="5 6">
    <name type="scientific">Cohnella ginsengisoli</name>
    <dbReference type="NCBI Taxonomy" id="425004"/>
    <lineage>
        <taxon>Bacteria</taxon>
        <taxon>Bacillati</taxon>
        <taxon>Bacillota</taxon>
        <taxon>Bacilli</taxon>
        <taxon>Bacillales</taxon>
        <taxon>Paenibacillaceae</taxon>
        <taxon>Cohnella</taxon>
    </lineage>
</organism>
<dbReference type="InterPro" id="IPR013105">
    <property type="entry name" value="TPR_2"/>
</dbReference>
<dbReference type="PROSITE" id="PS50293">
    <property type="entry name" value="TPR_REGION"/>
    <property type="match status" value="1"/>
</dbReference>
<dbReference type="Proteomes" id="UP001153387">
    <property type="component" value="Unassembled WGS sequence"/>
</dbReference>
<dbReference type="Pfam" id="PF15595">
    <property type="entry name" value="Imm51"/>
    <property type="match status" value="1"/>
</dbReference>
<dbReference type="SUPFAM" id="SSF48452">
    <property type="entry name" value="TPR-like"/>
    <property type="match status" value="1"/>
</dbReference>
<dbReference type="Gene3D" id="3.40.1580.10">
    <property type="entry name" value="SMI1/KNR4-like"/>
    <property type="match status" value="1"/>
</dbReference>
<keyword evidence="2 3" id="KW-0802">TPR repeat</keyword>
<evidence type="ECO:0000256" key="2">
    <source>
        <dbReference type="ARBA" id="ARBA00022803"/>
    </source>
</evidence>
<evidence type="ECO:0000256" key="3">
    <source>
        <dbReference type="PROSITE-ProRule" id="PRU00339"/>
    </source>
</evidence>
<evidence type="ECO:0000313" key="6">
    <source>
        <dbReference type="Proteomes" id="UP001153387"/>
    </source>
</evidence>
<gene>
    <name evidence="5" type="ORF">OMP38_14000</name>
</gene>
<dbReference type="InterPro" id="IPR019734">
    <property type="entry name" value="TPR_rpt"/>
</dbReference>
<dbReference type="EMBL" id="JAPDHZ010000003">
    <property type="protein sequence ID" value="MDG0791850.1"/>
    <property type="molecule type" value="Genomic_DNA"/>
</dbReference>
<dbReference type="InterPro" id="IPR028956">
    <property type="entry name" value="Imm51"/>
</dbReference>
<keyword evidence="6" id="KW-1185">Reference proteome</keyword>
<dbReference type="SUPFAM" id="SSF160631">
    <property type="entry name" value="SMI1/KNR4-like"/>
    <property type="match status" value="1"/>
</dbReference>
<evidence type="ECO:0000313" key="5">
    <source>
        <dbReference type="EMBL" id="MDG0791850.1"/>
    </source>
</evidence>
<dbReference type="RefSeq" id="WP_277565694.1">
    <property type="nucleotide sequence ID" value="NZ_JAPDHZ010000003.1"/>
</dbReference>
<feature type="repeat" description="TPR" evidence="3">
    <location>
        <begin position="9"/>
        <end position="42"/>
    </location>
</feature>
<dbReference type="Gene3D" id="1.25.40.10">
    <property type="entry name" value="Tetratricopeptide repeat domain"/>
    <property type="match status" value="1"/>
</dbReference>
<keyword evidence="1" id="KW-0677">Repeat</keyword>
<sequence length="386" mass="43460">MAKQGVADALWHFRTGYSYYYLDRYEEAIAAFEQAIRLDPSDELARKLLRLSRTEAERLLAKPMPTRVFSGVPFEPLDFSCFWEDSDYAREAFVSDPPTDELIAEVEEELGYKLPASYIHLMKLQNGGIPRNTCFPTKEATSWADDHIAITGIMGIGKDKDYSLCGAFGSPFMIEEWGYPDIGVVFCDCPSAGHDVVMLDYRGCGPQGEPQVVHVDQERDYRITFLASNFEDFIRGLVNEDTYDTSEADTEQDLLRVPAGQFTTSLAELGGHETEIETELAPFKLVRHGDSTSVFLSAGIYKQDLFRLREEEGFEGSGYDWASLAAVFLEERMPELSGIVRFDPEAGMFSAYSGDREAIVRFAHAFKSACEDDVLIRDLFSRAELD</sequence>